<feature type="region of interest" description="Disordered" evidence="1">
    <location>
        <begin position="1"/>
        <end position="28"/>
    </location>
</feature>
<dbReference type="OrthoDB" id="3756614at2759"/>
<dbReference type="Proteomes" id="UP000799757">
    <property type="component" value="Unassembled WGS sequence"/>
</dbReference>
<evidence type="ECO:0000313" key="2">
    <source>
        <dbReference type="EMBL" id="KAF2791769.1"/>
    </source>
</evidence>
<feature type="compositionally biased region" description="Basic and acidic residues" evidence="1">
    <location>
        <begin position="10"/>
        <end position="28"/>
    </location>
</feature>
<protein>
    <submittedName>
        <fullName evidence="2">Uncharacterized protein</fullName>
    </submittedName>
</protein>
<gene>
    <name evidence="2" type="ORF">K505DRAFT_326602</name>
</gene>
<name>A0A6A6X629_9PLEO</name>
<keyword evidence="3" id="KW-1185">Reference proteome</keyword>
<dbReference type="EMBL" id="MU002002">
    <property type="protein sequence ID" value="KAF2791769.1"/>
    <property type="molecule type" value="Genomic_DNA"/>
</dbReference>
<proteinExistence type="predicted"/>
<evidence type="ECO:0000313" key="3">
    <source>
        <dbReference type="Proteomes" id="UP000799757"/>
    </source>
</evidence>
<evidence type="ECO:0000256" key="1">
    <source>
        <dbReference type="SAM" id="MobiDB-lite"/>
    </source>
</evidence>
<sequence length="111" mass="12255">MTKGAGHDGSGGKDKTMIAAETKSHGDLVQEDDETAKGMMNNMKMLFPQVDNPQPNGTQPHRRKVEENLQTPGQPFLPYVELNEGFRAASEKSFLFGAFVRSWDKIMAGEV</sequence>
<dbReference type="AlphaFoldDB" id="A0A6A6X629"/>
<reference evidence="2" key="1">
    <citation type="journal article" date="2020" name="Stud. Mycol.">
        <title>101 Dothideomycetes genomes: a test case for predicting lifestyles and emergence of pathogens.</title>
        <authorList>
            <person name="Haridas S."/>
            <person name="Albert R."/>
            <person name="Binder M."/>
            <person name="Bloem J."/>
            <person name="Labutti K."/>
            <person name="Salamov A."/>
            <person name="Andreopoulos B."/>
            <person name="Baker S."/>
            <person name="Barry K."/>
            <person name="Bills G."/>
            <person name="Bluhm B."/>
            <person name="Cannon C."/>
            <person name="Castanera R."/>
            <person name="Culley D."/>
            <person name="Daum C."/>
            <person name="Ezra D."/>
            <person name="Gonzalez J."/>
            <person name="Henrissat B."/>
            <person name="Kuo A."/>
            <person name="Liang C."/>
            <person name="Lipzen A."/>
            <person name="Lutzoni F."/>
            <person name="Magnuson J."/>
            <person name="Mondo S."/>
            <person name="Nolan M."/>
            <person name="Ohm R."/>
            <person name="Pangilinan J."/>
            <person name="Park H.-J."/>
            <person name="Ramirez L."/>
            <person name="Alfaro M."/>
            <person name="Sun H."/>
            <person name="Tritt A."/>
            <person name="Yoshinaga Y."/>
            <person name="Zwiers L.-H."/>
            <person name="Turgeon B."/>
            <person name="Goodwin S."/>
            <person name="Spatafora J."/>
            <person name="Crous P."/>
            <person name="Grigoriev I."/>
        </authorList>
    </citation>
    <scope>NUCLEOTIDE SEQUENCE</scope>
    <source>
        <strain evidence="2">CBS 109.77</strain>
    </source>
</reference>
<organism evidence="2 3">
    <name type="scientific">Melanomma pulvis-pyrius CBS 109.77</name>
    <dbReference type="NCBI Taxonomy" id="1314802"/>
    <lineage>
        <taxon>Eukaryota</taxon>
        <taxon>Fungi</taxon>
        <taxon>Dikarya</taxon>
        <taxon>Ascomycota</taxon>
        <taxon>Pezizomycotina</taxon>
        <taxon>Dothideomycetes</taxon>
        <taxon>Pleosporomycetidae</taxon>
        <taxon>Pleosporales</taxon>
        <taxon>Melanommataceae</taxon>
        <taxon>Melanomma</taxon>
    </lineage>
</organism>
<accession>A0A6A6X629</accession>